<dbReference type="EMBL" id="ML769390">
    <property type="protein sequence ID" value="KAE9408729.1"/>
    <property type="molecule type" value="Genomic_DNA"/>
</dbReference>
<dbReference type="Proteomes" id="UP000799118">
    <property type="component" value="Unassembled WGS sequence"/>
</dbReference>
<feature type="compositionally biased region" description="Low complexity" evidence="1">
    <location>
        <begin position="97"/>
        <end position="112"/>
    </location>
</feature>
<accession>A0A6A4IDQ3</accession>
<sequence>MNSAPSLDGEKKRLTAEGAEICFSSKVSPTPTKEQAEEIVRTVRAIPGLEWYNIDRMRTWFTNQRSNTKKAESKSKPAQAQEGPSKLTIKIPKTDGVADPSSAASSAVPSSSTHGRKRKSTKMLTKYPSIKASHVEQLSVLVESIPSYPPSEKLVAAWAKLLKATPEDVRRWAMDKVEAEGISGTDPLAPSVSSEPVERRAAVAIDSDSEDEPLMMHTPIPSQASSVSTLVTPTYPVHPLPPPHPVRHVPPREQLLLAIHNSDTFRVFVSTPHSRVIDRSSTNSLRRTRL</sequence>
<name>A0A6A4IDQ3_9AGAR</name>
<evidence type="ECO:0000313" key="2">
    <source>
        <dbReference type="EMBL" id="KAE9408729.1"/>
    </source>
</evidence>
<organism evidence="2 3">
    <name type="scientific">Gymnopus androsaceus JB14</name>
    <dbReference type="NCBI Taxonomy" id="1447944"/>
    <lineage>
        <taxon>Eukaryota</taxon>
        <taxon>Fungi</taxon>
        <taxon>Dikarya</taxon>
        <taxon>Basidiomycota</taxon>
        <taxon>Agaricomycotina</taxon>
        <taxon>Agaricomycetes</taxon>
        <taxon>Agaricomycetidae</taxon>
        <taxon>Agaricales</taxon>
        <taxon>Marasmiineae</taxon>
        <taxon>Omphalotaceae</taxon>
        <taxon>Gymnopus</taxon>
    </lineage>
</organism>
<dbReference type="AlphaFoldDB" id="A0A6A4IDQ3"/>
<gene>
    <name evidence="2" type="ORF">BT96DRAFT_1013344</name>
</gene>
<proteinExistence type="predicted"/>
<feature type="region of interest" description="Disordered" evidence="1">
    <location>
        <begin position="63"/>
        <end position="126"/>
    </location>
</feature>
<evidence type="ECO:0000256" key="1">
    <source>
        <dbReference type="SAM" id="MobiDB-lite"/>
    </source>
</evidence>
<evidence type="ECO:0000313" key="3">
    <source>
        <dbReference type="Proteomes" id="UP000799118"/>
    </source>
</evidence>
<keyword evidence="3" id="KW-1185">Reference proteome</keyword>
<protein>
    <recommendedName>
        <fullName evidence="4">Homeobox domain-containing protein</fullName>
    </recommendedName>
</protein>
<reference evidence="2" key="1">
    <citation type="journal article" date="2019" name="Environ. Microbiol.">
        <title>Fungal ecological strategies reflected in gene transcription - a case study of two litter decomposers.</title>
        <authorList>
            <person name="Barbi F."/>
            <person name="Kohler A."/>
            <person name="Barry K."/>
            <person name="Baskaran P."/>
            <person name="Daum C."/>
            <person name="Fauchery L."/>
            <person name="Ihrmark K."/>
            <person name="Kuo A."/>
            <person name="LaButti K."/>
            <person name="Lipzen A."/>
            <person name="Morin E."/>
            <person name="Grigoriev I.V."/>
            <person name="Henrissat B."/>
            <person name="Lindahl B."/>
            <person name="Martin F."/>
        </authorList>
    </citation>
    <scope>NUCLEOTIDE SEQUENCE</scope>
    <source>
        <strain evidence="2">JB14</strain>
    </source>
</reference>
<evidence type="ECO:0008006" key="4">
    <source>
        <dbReference type="Google" id="ProtNLM"/>
    </source>
</evidence>